<sequence>MTDTATKENETDSGIDTDAVLKDLEAGMDNNPVKSLDGAAESGLSTELPEELPSDILEPDSKLLLPGSSETDIDSDTVLKELENSMDEHPVRPIDSNNGQVQPEGSFVPNDLLDAPGSNVENDGDLGGDQSAIEVDAPAFTLARHVVAAPEAAHGSITVASPGPEFMAPGELVPMGEIDVLSTVLAVVLLNMVVPAFPAKLPEFETTGSRCSGAPDQYNRNS</sequence>
<feature type="compositionally biased region" description="Basic and acidic residues" evidence="1">
    <location>
        <begin position="1"/>
        <end position="10"/>
    </location>
</feature>
<dbReference type="RefSeq" id="WP_106208341.1">
    <property type="nucleotide sequence ID" value="NZ_PVTD01000019.1"/>
</dbReference>
<feature type="region of interest" description="Disordered" evidence="1">
    <location>
        <begin position="1"/>
        <end position="72"/>
    </location>
</feature>
<organism evidence="2 3">
    <name type="scientific">Aliiruegeria haliotis</name>
    <dbReference type="NCBI Taxonomy" id="1280846"/>
    <lineage>
        <taxon>Bacteria</taxon>
        <taxon>Pseudomonadati</taxon>
        <taxon>Pseudomonadota</taxon>
        <taxon>Alphaproteobacteria</taxon>
        <taxon>Rhodobacterales</taxon>
        <taxon>Roseobacteraceae</taxon>
        <taxon>Aliiruegeria</taxon>
    </lineage>
</organism>
<evidence type="ECO:0000256" key="1">
    <source>
        <dbReference type="SAM" id="MobiDB-lite"/>
    </source>
</evidence>
<dbReference type="EMBL" id="PVTD01000019">
    <property type="protein sequence ID" value="PRY19692.1"/>
    <property type="molecule type" value="Genomic_DNA"/>
</dbReference>
<keyword evidence="3" id="KW-1185">Reference proteome</keyword>
<dbReference type="AlphaFoldDB" id="A0A2T0REX6"/>
<protein>
    <submittedName>
        <fullName evidence="2">Uncharacterized protein</fullName>
    </submittedName>
</protein>
<gene>
    <name evidence="2" type="ORF">CLV78_11924</name>
</gene>
<name>A0A2T0REX6_9RHOB</name>
<reference evidence="2 3" key="1">
    <citation type="submission" date="2018-03" db="EMBL/GenBank/DDBJ databases">
        <title>Genomic Encyclopedia of Archaeal and Bacterial Type Strains, Phase II (KMG-II): from individual species to whole genera.</title>
        <authorList>
            <person name="Goeker M."/>
        </authorList>
    </citation>
    <scope>NUCLEOTIDE SEQUENCE [LARGE SCALE GENOMIC DNA]</scope>
    <source>
        <strain evidence="2 3">DSM 29328</strain>
    </source>
</reference>
<comment type="caution">
    <text evidence="2">The sequence shown here is derived from an EMBL/GenBank/DDBJ whole genome shotgun (WGS) entry which is preliminary data.</text>
</comment>
<dbReference type="Proteomes" id="UP000239480">
    <property type="component" value="Unassembled WGS sequence"/>
</dbReference>
<proteinExistence type="predicted"/>
<accession>A0A2T0REX6</accession>
<evidence type="ECO:0000313" key="3">
    <source>
        <dbReference type="Proteomes" id="UP000239480"/>
    </source>
</evidence>
<evidence type="ECO:0000313" key="2">
    <source>
        <dbReference type="EMBL" id="PRY19692.1"/>
    </source>
</evidence>